<dbReference type="PROSITE" id="PS01360">
    <property type="entry name" value="ZF_MYND_1"/>
    <property type="match status" value="1"/>
</dbReference>
<protein>
    <recommendedName>
        <fullName evidence="5">MYND-type domain-containing protein</fullName>
    </recommendedName>
</protein>
<name>A0A384JJX5_BOTFB</name>
<keyword evidence="3" id="KW-0862">Zinc</keyword>
<reference evidence="6 7" key="3">
    <citation type="journal article" date="2017" name="Mol. Plant Pathol.">
        <title>A gapless genome sequence of the fungus Botrytis cinerea.</title>
        <authorList>
            <person name="Van Kan J.A."/>
            <person name="Stassen J.H."/>
            <person name="Mosbach A."/>
            <person name="Van Der Lee T.A."/>
            <person name="Faino L."/>
            <person name="Farmer A.D."/>
            <person name="Papasotiriou D.G."/>
            <person name="Zhou S."/>
            <person name="Seidl M.F."/>
            <person name="Cottam E."/>
            <person name="Edel D."/>
            <person name="Hahn M."/>
            <person name="Schwartz D.C."/>
            <person name="Dietrich R.A."/>
            <person name="Widdison S."/>
            <person name="Scalliet G."/>
        </authorList>
    </citation>
    <scope>NUCLEOTIDE SEQUENCE [LARGE SCALE GENOMIC DNA]</scope>
    <source>
        <strain evidence="6 7">B05.10</strain>
    </source>
</reference>
<dbReference type="EMBL" id="CP009810">
    <property type="protein sequence ID" value="ATZ50886.1"/>
    <property type="molecule type" value="Genomic_DNA"/>
</dbReference>
<dbReference type="Pfam" id="PF01753">
    <property type="entry name" value="zf-MYND"/>
    <property type="match status" value="1"/>
</dbReference>
<dbReference type="AlphaFoldDB" id="A0A384JJX5"/>
<organism evidence="6 7">
    <name type="scientific">Botryotinia fuckeliana (strain B05.10)</name>
    <name type="common">Noble rot fungus</name>
    <name type="synonym">Botrytis cinerea</name>
    <dbReference type="NCBI Taxonomy" id="332648"/>
    <lineage>
        <taxon>Eukaryota</taxon>
        <taxon>Fungi</taxon>
        <taxon>Dikarya</taxon>
        <taxon>Ascomycota</taxon>
        <taxon>Pezizomycotina</taxon>
        <taxon>Leotiomycetes</taxon>
        <taxon>Helotiales</taxon>
        <taxon>Sclerotiniaceae</taxon>
        <taxon>Botrytis</taxon>
    </lineage>
</organism>
<dbReference type="Proteomes" id="UP000001798">
    <property type="component" value="Chromosome 6"/>
</dbReference>
<keyword evidence="7" id="KW-1185">Reference proteome</keyword>
<proteinExistence type="predicted"/>
<evidence type="ECO:0000313" key="7">
    <source>
        <dbReference type="Proteomes" id="UP000001798"/>
    </source>
</evidence>
<dbReference type="RefSeq" id="XP_024549257.1">
    <property type="nucleotide sequence ID" value="XM_024693471.1"/>
</dbReference>
<evidence type="ECO:0000259" key="5">
    <source>
        <dbReference type="PROSITE" id="PS50865"/>
    </source>
</evidence>
<gene>
    <name evidence="6" type="ORF">BCIN_06g03560</name>
</gene>
<reference evidence="6 7" key="1">
    <citation type="journal article" date="2011" name="PLoS Genet.">
        <title>Genomic analysis of the necrotrophic fungal pathogens Sclerotinia sclerotiorum and Botrytis cinerea.</title>
        <authorList>
            <person name="Amselem J."/>
            <person name="Cuomo C.A."/>
            <person name="van Kan J.A."/>
            <person name="Viaud M."/>
            <person name="Benito E.P."/>
            <person name="Couloux A."/>
            <person name="Coutinho P.M."/>
            <person name="de Vries R.P."/>
            <person name="Dyer P.S."/>
            <person name="Fillinger S."/>
            <person name="Fournier E."/>
            <person name="Gout L."/>
            <person name="Hahn M."/>
            <person name="Kohn L."/>
            <person name="Lapalu N."/>
            <person name="Plummer K.M."/>
            <person name="Pradier J.M."/>
            <person name="Quevillon E."/>
            <person name="Sharon A."/>
            <person name="Simon A."/>
            <person name="ten Have A."/>
            <person name="Tudzynski B."/>
            <person name="Tudzynski P."/>
            <person name="Wincker P."/>
            <person name="Andrew M."/>
            <person name="Anthouard V."/>
            <person name="Beever R.E."/>
            <person name="Beffa R."/>
            <person name="Benoit I."/>
            <person name="Bouzid O."/>
            <person name="Brault B."/>
            <person name="Chen Z."/>
            <person name="Choquer M."/>
            <person name="Collemare J."/>
            <person name="Cotton P."/>
            <person name="Danchin E.G."/>
            <person name="Da Silva C."/>
            <person name="Gautier A."/>
            <person name="Giraud C."/>
            <person name="Giraud T."/>
            <person name="Gonzalez C."/>
            <person name="Grossetete S."/>
            <person name="Guldener U."/>
            <person name="Henrissat B."/>
            <person name="Howlett B.J."/>
            <person name="Kodira C."/>
            <person name="Kretschmer M."/>
            <person name="Lappartient A."/>
            <person name="Leroch M."/>
            <person name="Levis C."/>
            <person name="Mauceli E."/>
            <person name="Neuveglise C."/>
            <person name="Oeser B."/>
            <person name="Pearson M."/>
            <person name="Poulain J."/>
            <person name="Poussereau N."/>
            <person name="Quesneville H."/>
            <person name="Rascle C."/>
            <person name="Schumacher J."/>
            <person name="Segurens B."/>
            <person name="Sexton A."/>
            <person name="Silva E."/>
            <person name="Sirven C."/>
            <person name="Soanes D.M."/>
            <person name="Talbot N.J."/>
            <person name="Templeton M."/>
            <person name="Yandava C."/>
            <person name="Yarden O."/>
            <person name="Zeng Q."/>
            <person name="Rollins J.A."/>
            <person name="Lebrun M.H."/>
            <person name="Dickman M."/>
        </authorList>
    </citation>
    <scope>NUCLEOTIDE SEQUENCE [LARGE SCALE GENOMIC DNA]</scope>
    <source>
        <strain evidence="6 7">B05.10</strain>
    </source>
</reference>
<dbReference type="KEGG" id="bfu:BCIN_06g03560"/>
<dbReference type="Gene3D" id="6.10.140.2220">
    <property type="match status" value="1"/>
</dbReference>
<sequence>MHTLTTPYTCAFCCKSNLSKRQCGSCKSILYCSRMCQRLDWSFHKSFCKAFKSLNPRPSEDHRLAFYFPIDLDPRLEWVRPPSSLHPDKNDEELDFPSVSSIELKSTVQWPYILARGGYVDGFLKLNHSIISFTKGAYWAGPLAVFRKERSAINSAIIQDVSLDDLPKVIRLLKQIGNGSQVMKPQALKQEFKTSRGVIIKCKGDKMDDPRPIELEVSNIPEFHPIFDGQPTNISKLMNIPLIIQGLPREARKNVVFDEDQLRNDHCGVLHLDVLSHSDTWGEIPSQWQNNVGTILVVRQDKKDITALQLLAIIAFIKRLDLSTVKDEPDVGTREEFLDNYFSKTNFEDFFFGCFASAVEIQNPQRNENLISPYSNSYDSVGLFQDNFSVHQYIDPCGKTGYWILYGGEN</sequence>
<dbReference type="OrthoDB" id="437457at2759"/>
<keyword evidence="1" id="KW-0479">Metal-binding</keyword>
<dbReference type="SUPFAM" id="SSF144232">
    <property type="entry name" value="HIT/MYND zinc finger-like"/>
    <property type="match status" value="1"/>
</dbReference>
<dbReference type="PROSITE" id="PS50865">
    <property type="entry name" value="ZF_MYND_2"/>
    <property type="match status" value="1"/>
</dbReference>
<keyword evidence="2 4" id="KW-0863">Zinc-finger</keyword>
<feature type="domain" description="MYND-type" evidence="5">
    <location>
        <begin position="10"/>
        <end position="48"/>
    </location>
</feature>
<dbReference type="GO" id="GO:0008270">
    <property type="term" value="F:zinc ion binding"/>
    <property type="evidence" value="ECO:0007669"/>
    <property type="project" value="UniProtKB-KW"/>
</dbReference>
<reference evidence="6 7" key="2">
    <citation type="journal article" date="2012" name="Eukaryot. Cell">
        <title>Genome update of Botrytis cinerea strains B05.10 and T4.</title>
        <authorList>
            <person name="Staats M."/>
            <person name="van Kan J.A."/>
        </authorList>
    </citation>
    <scope>NUCLEOTIDE SEQUENCE [LARGE SCALE GENOMIC DNA]</scope>
    <source>
        <strain evidence="6 7">B05.10</strain>
    </source>
</reference>
<dbReference type="VEuPathDB" id="FungiDB:Bcin06g03560"/>
<dbReference type="InterPro" id="IPR002893">
    <property type="entry name" value="Znf_MYND"/>
</dbReference>
<evidence type="ECO:0000256" key="4">
    <source>
        <dbReference type="PROSITE-ProRule" id="PRU00134"/>
    </source>
</evidence>
<evidence type="ECO:0000313" key="6">
    <source>
        <dbReference type="EMBL" id="ATZ50886.1"/>
    </source>
</evidence>
<accession>A0A384JJX5</accession>
<evidence type="ECO:0000256" key="3">
    <source>
        <dbReference type="ARBA" id="ARBA00022833"/>
    </source>
</evidence>
<evidence type="ECO:0000256" key="1">
    <source>
        <dbReference type="ARBA" id="ARBA00022723"/>
    </source>
</evidence>
<evidence type="ECO:0000256" key="2">
    <source>
        <dbReference type="ARBA" id="ARBA00022771"/>
    </source>
</evidence>
<dbReference type="GeneID" id="36394249"/>